<sequence>MNSSSTNLTKLTPIAGPASTSVGRITAMTENQDTEPVPGPSKTEGPLTKFASMPVESSSVSAMTENQDSELIAGPSSMTEGPLTEFASMPVESSSVSGLRRNEETEPVPGPSGLHPTQATSGSRLINRSPGSVKNKYDMVRELGRGRYGIVKMAIRKSDQQKVAIKFIKRKQNAKNPGCPREVVLLSMLMEPPSTYTVRLFEWFQEKKCFHLVMEYPEPCEPLASFLCHCGHLEDSVAKRLMVQIVRCAQECINHRVFHNDMHSNNILINTALMQIKLIDFGLGLRIKEPEVHPHPFGTTCLRHALESTVISVGRILDKIAVHAYVPKVAAQRCHQCRREESRERFIRVTLHSTRRRVVAKQTGQSHEKGLWIMLVKTVILQMDKG</sequence>
<keyword evidence="1" id="KW-1185">Reference proteome</keyword>
<accession>A0AC58JLF9</accession>
<organism evidence="1 2">
    <name type="scientific">Danio rerio</name>
    <name type="common">Zebrafish</name>
    <name type="synonym">Brachydanio rerio</name>
    <dbReference type="NCBI Taxonomy" id="7955"/>
    <lineage>
        <taxon>Eukaryota</taxon>
        <taxon>Metazoa</taxon>
        <taxon>Chordata</taxon>
        <taxon>Craniata</taxon>
        <taxon>Vertebrata</taxon>
        <taxon>Euteleostomi</taxon>
        <taxon>Actinopterygii</taxon>
        <taxon>Neopterygii</taxon>
        <taxon>Teleostei</taxon>
        <taxon>Ostariophysi</taxon>
        <taxon>Cypriniformes</taxon>
        <taxon>Danionidae</taxon>
        <taxon>Danioninae</taxon>
        <taxon>Danio</taxon>
    </lineage>
</organism>
<gene>
    <name evidence="2" type="primary">LOC137490152</name>
</gene>
<dbReference type="Proteomes" id="UP000000437">
    <property type="component" value="Chromosome 5"/>
</dbReference>
<name>A0AC58JLF9_DANRE</name>
<protein>
    <submittedName>
        <fullName evidence="2">Uncharacterized protein isoform X1</fullName>
    </submittedName>
</protein>
<evidence type="ECO:0000313" key="2">
    <source>
        <dbReference type="RefSeq" id="XP_073807322.1"/>
    </source>
</evidence>
<evidence type="ECO:0000313" key="1">
    <source>
        <dbReference type="Proteomes" id="UP000000437"/>
    </source>
</evidence>
<dbReference type="RefSeq" id="XP_073807322.1">
    <property type="nucleotide sequence ID" value="XM_073951221.1"/>
</dbReference>
<reference evidence="2" key="1">
    <citation type="submission" date="2025-08" db="UniProtKB">
        <authorList>
            <consortium name="RefSeq"/>
        </authorList>
    </citation>
    <scope>IDENTIFICATION</scope>
    <source>
        <strain evidence="2">Tuebingen</strain>
        <tissue evidence="2">Fibroblasts and whole tissue</tissue>
    </source>
</reference>
<proteinExistence type="predicted"/>